<keyword evidence="3" id="KW-1185">Reference proteome</keyword>
<organism evidence="2 3">
    <name type="scientific">Amblyomma americanum</name>
    <name type="common">Lone star tick</name>
    <dbReference type="NCBI Taxonomy" id="6943"/>
    <lineage>
        <taxon>Eukaryota</taxon>
        <taxon>Metazoa</taxon>
        <taxon>Ecdysozoa</taxon>
        <taxon>Arthropoda</taxon>
        <taxon>Chelicerata</taxon>
        <taxon>Arachnida</taxon>
        <taxon>Acari</taxon>
        <taxon>Parasitiformes</taxon>
        <taxon>Ixodida</taxon>
        <taxon>Ixodoidea</taxon>
        <taxon>Ixodidae</taxon>
        <taxon>Amblyomminae</taxon>
        <taxon>Amblyomma</taxon>
    </lineage>
</organism>
<sequence length="188" mass="20774">MAGRPTRLRDERTHQAKPYQKRRSVLQTVTSAVRQFLTPSWLSESSCESESSVERPELTNGEREPALFVPLTPQPPPPSSPPRPTRDCAVGPDDDETTNGPPSLSVPVIPRPETPLQRSLERPLERPSLGRLSERLADRLSDQSLEQPSRRPASVPSPSSWMSVTAASSKRQKVALIFVSFASLECNV</sequence>
<proteinExistence type="predicted"/>
<evidence type="ECO:0000313" key="3">
    <source>
        <dbReference type="Proteomes" id="UP001321473"/>
    </source>
</evidence>
<feature type="compositionally biased region" description="Basic and acidic residues" evidence="1">
    <location>
        <begin position="52"/>
        <end position="65"/>
    </location>
</feature>
<name>A0AAQ4E5M7_AMBAM</name>
<protein>
    <submittedName>
        <fullName evidence="2">Uncharacterized protein</fullName>
    </submittedName>
</protein>
<dbReference type="AlphaFoldDB" id="A0AAQ4E5M7"/>
<dbReference type="Proteomes" id="UP001321473">
    <property type="component" value="Unassembled WGS sequence"/>
</dbReference>
<feature type="compositionally biased region" description="Basic and acidic residues" evidence="1">
    <location>
        <begin position="132"/>
        <end position="141"/>
    </location>
</feature>
<gene>
    <name evidence="2" type="ORF">V5799_013522</name>
</gene>
<feature type="compositionally biased region" description="Low complexity" evidence="1">
    <location>
        <begin position="150"/>
        <end position="160"/>
    </location>
</feature>
<feature type="region of interest" description="Disordered" evidence="1">
    <location>
        <begin position="37"/>
        <end position="166"/>
    </location>
</feature>
<feature type="compositionally biased region" description="Pro residues" evidence="1">
    <location>
        <begin position="72"/>
        <end position="83"/>
    </location>
</feature>
<reference evidence="2 3" key="1">
    <citation type="journal article" date="2023" name="Arcadia Sci">
        <title>De novo assembly of a long-read Amblyomma americanum tick genome.</title>
        <authorList>
            <person name="Chou S."/>
            <person name="Poskanzer K.E."/>
            <person name="Rollins M."/>
            <person name="Thuy-Boun P.S."/>
        </authorList>
    </citation>
    <scope>NUCLEOTIDE SEQUENCE [LARGE SCALE GENOMIC DNA]</scope>
    <source>
        <strain evidence="2">F_SG_1</strain>
        <tissue evidence="2">Salivary glands</tissue>
    </source>
</reference>
<feature type="region of interest" description="Disordered" evidence="1">
    <location>
        <begin position="1"/>
        <end position="24"/>
    </location>
</feature>
<comment type="caution">
    <text evidence="2">The sequence shown here is derived from an EMBL/GenBank/DDBJ whole genome shotgun (WGS) entry which is preliminary data.</text>
</comment>
<evidence type="ECO:0000256" key="1">
    <source>
        <dbReference type="SAM" id="MobiDB-lite"/>
    </source>
</evidence>
<dbReference type="EMBL" id="JARKHS020021763">
    <property type="protein sequence ID" value="KAK8770011.1"/>
    <property type="molecule type" value="Genomic_DNA"/>
</dbReference>
<feature type="compositionally biased region" description="Low complexity" evidence="1">
    <location>
        <begin position="40"/>
        <end position="50"/>
    </location>
</feature>
<accession>A0AAQ4E5M7</accession>
<evidence type="ECO:0000313" key="2">
    <source>
        <dbReference type="EMBL" id="KAK8770011.1"/>
    </source>
</evidence>